<organism evidence="6 7">
    <name type="scientific">SAR92 clade bacterium H455</name>
    <dbReference type="NCBI Taxonomy" id="2974818"/>
    <lineage>
        <taxon>Bacteria</taxon>
        <taxon>Pseudomonadati</taxon>
        <taxon>Pseudomonadota</taxon>
        <taxon>Gammaproteobacteria</taxon>
        <taxon>Cellvibrionales</taxon>
        <taxon>Porticoccaceae</taxon>
        <taxon>SAR92 clade</taxon>
    </lineage>
</organism>
<evidence type="ECO:0000256" key="1">
    <source>
        <dbReference type="ARBA" id="ARBA00022801"/>
    </source>
</evidence>
<dbReference type="PANTHER" id="PTHR14226:SF57">
    <property type="entry name" value="BLR7027 PROTEIN"/>
    <property type="match status" value="1"/>
</dbReference>
<dbReference type="InterPro" id="IPR002641">
    <property type="entry name" value="PNPLA_dom"/>
</dbReference>
<evidence type="ECO:0000256" key="3">
    <source>
        <dbReference type="ARBA" id="ARBA00023098"/>
    </source>
</evidence>
<dbReference type="InterPro" id="IPR050301">
    <property type="entry name" value="NTE"/>
</dbReference>
<dbReference type="Proteomes" id="UP001059934">
    <property type="component" value="Chromosome"/>
</dbReference>
<feature type="active site" description="Proton acceptor" evidence="4">
    <location>
        <position position="205"/>
    </location>
</feature>
<keyword evidence="1 4" id="KW-0378">Hydrolase</keyword>
<reference evidence="6" key="1">
    <citation type="submission" date="2022-08" db="EMBL/GenBank/DDBJ databases">
        <title>Catabolic pathway analysis in culturable SAR92 clade bacteria reveals their overlooked roles in DMSP degradation in coastal seas.</title>
        <authorList>
            <person name="He X."/>
            <person name="Zhang X."/>
            <person name="Zhang Y."/>
        </authorList>
    </citation>
    <scope>NUCLEOTIDE SEQUENCE</scope>
    <source>
        <strain evidence="6">H455</strain>
    </source>
</reference>
<dbReference type="EMBL" id="CP103416">
    <property type="protein sequence ID" value="UVW34047.1"/>
    <property type="molecule type" value="Genomic_DNA"/>
</dbReference>
<dbReference type="PROSITE" id="PS51635">
    <property type="entry name" value="PNPLA"/>
    <property type="match status" value="1"/>
</dbReference>
<sequence length="378" mass="40606">MSKGLVLTGGGARAAYQVGVLKGIASILPRSVYNPFPIICGTSAGAINALSIAGRAGPFRLRTSKLERIWNELTPADVYRTDALGVLKNTFHIMASFVHSGYGIGKPISLLDNSPLRKMMESYVKFDYLDTAINNGELEAIAITAMSYASGQSVTFYQGQEKIAAWNRSRRRGEHIPLSIDHLMASTAIPGIFPAVKIDSDYFGDGAVRQLKPISPALHMGATKLLIIGVSDNATPSKVSAGLKHSPSTAQIVGHMFNSAFIDAVESDLETLSNINRLASALPQSLREKNNITDLNPVEVLSISPTESIDSIAEEHLHHLPRSLRIFLSLTGATAQGGGSSAASYLLFEPGFCRQLIAMGMSDAVAKKDQIKQFFDLC</sequence>
<comment type="caution">
    <text evidence="4">Lacks conserved residue(s) required for the propagation of feature annotation.</text>
</comment>
<name>A0ABY5TJI9_9GAMM</name>
<keyword evidence="3 4" id="KW-0443">Lipid metabolism</keyword>
<dbReference type="Gene3D" id="3.40.1090.10">
    <property type="entry name" value="Cytosolic phospholipase A2 catalytic domain"/>
    <property type="match status" value="1"/>
</dbReference>
<dbReference type="SUPFAM" id="SSF52151">
    <property type="entry name" value="FabD/lysophospholipase-like"/>
    <property type="match status" value="1"/>
</dbReference>
<feature type="domain" description="PNPLA" evidence="5">
    <location>
        <begin position="5"/>
        <end position="218"/>
    </location>
</feature>
<proteinExistence type="predicted"/>
<dbReference type="Pfam" id="PF01734">
    <property type="entry name" value="Patatin"/>
    <property type="match status" value="1"/>
</dbReference>
<evidence type="ECO:0000256" key="2">
    <source>
        <dbReference type="ARBA" id="ARBA00022963"/>
    </source>
</evidence>
<keyword evidence="2 4" id="KW-0442">Lipid degradation</keyword>
<protein>
    <submittedName>
        <fullName evidence="6">Patatin-like phospholipase family protein</fullName>
    </submittedName>
</protein>
<gene>
    <name evidence="6" type="ORF">NYF23_08365</name>
</gene>
<dbReference type="CDD" id="cd07209">
    <property type="entry name" value="Pat_hypo_Ecoli_Z1214_like"/>
    <property type="match status" value="1"/>
</dbReference>
<dbReference type="PANTHER" id="PTHR14226">
    <property type="entry name" value="NEUROPATHY TARGET ESTERASE/SWISS CHEESE D.MELANOGASTER"/>
    <property type="match status" value="1"/>
</dbReference>
<accession>A0ABY5TJI9</accession>
<evidence type="ECO:0000313" key="7">
    <source>
        <dbReference type="Proteomes" id="UP001059934"/>
    </source>
</evidence>
<dbReference type="InterPro" id="IPR016035">
    <property type="entry name" value="Acyl_Trfase/lysoPLipase"/>
</dbReference>
<keyword evidence="7" id="KW-1185">Reference proteome</keyword>
<evidence type="ECO:0000256" key="4">
    <source>
        <dbReference type="PROSITE-ProRule" id="PRU01161"/>
    </source>
</evidence>
<feature type="active site" description="Nucleophile" evidence="4">
    <location>
        <position position="43"/>
    </location>
</feature>
<feature type="short sequence motif" description="DGA/G" evidence="4">
    <location>
        <begin position="205"/>
        <end position="207"/>
    </location>
</feature>
<evidence type="ECO:0000259" key="5">
    <source>
        <dbReference type="PROSITE" id="PS51635"/>
    </source>
</evidence>
<feature type="short sequence motif" description="GXSXG" evidence="4">
    <location>
        <begin position="41"/>
        <end position="45"/>
    </location>
</feature>
<evidence type="ECO:0000313" key="6">
    <source>
        <dbReference type="EMBL" id="UVW34047.1"/>
    </source>
</evidence>